<dbReference type="AlphaFoldDB" id="A0A0E2B3G4"/>
<evidence type="ECO:0000313" key="2">
    <source>
        <dbReference type="Proteomes" id="UP000006253"/>
    </source>
</evidence>
<proteinExistence type="predicted"/>
<name>A0A0E2B3G4_9LEPT</name>
<dbReference type="Proteomes" id="UP000006253">
    <property type="component" value="Unassembled WGS sequence"/>
</dbReference>
<evidence type="ECO:0008006" key="3">
    <source>
        <dbReference type="Google" id="ProtNLM"/>
    </source>
</evidence>
<accession>A0A0E2B3G4</accession>
<dbReference type="EMBL" id="AHMY02000048">
    <property type="protein sequence ID" value="EKO15320.1"/>
    <property type="molecule type" value="Genomic_DNA"/>
</dbReference>
<reference evidence="1 2" key="1">
    <citation type="submission" date="2012-10" db="EMBL/GenBank/DDBJ databases">
        <authorList>
            <person name="Harkins D.M."/>
            <person name="Durkin A.S."/>
            <person name="Brinkac L.M."/>
            <person name="Selengut J.D."/>
            <person name="Sanka R."/>
            <person name="DePew J."/>
            <person name="Purushe J."/>
            <person name="Peacock S.J."/>
            <person name="Thaipadungpanit J."/>
            <person name="Wuthiekanun V.W."/>
            <person name="Day N.P."/>
            <person name="Vinetz J.M."/>
            <person name="Sutton G.G."/>
            <person name="Nelson W.C."/>
            <person name="Fouts D.E."/>
        </authorList>
    </citation>
    <scope>NUCLEOTIDE SEQUENCE [LARGE SCALE GENOMIC DNA]</scope>
    <source>
        <strain evidence="1 2">H1</strain>
    </source>
</reference>
<dbReference type="RefSeq" id="WP_004765883.1">
    <property type="nucleotide sequence ID" value="NZ_AHMY02000048.1"/>
</dbReference>
<sequence length="88" mass="10056">MYFDTDRFMAAQASDKRITANLPEKLLKEARNVTGKGITETIVIGLELIRRSRAYDKAQNLKGKIKIEIDLDVSRERPRIESASNYGR</sequence>
<protein>
    <recommendedName>
        <fullName evidence="3">DUF2191 domain-containing protein</fullName>
    </recommendedName>
</protein>
<evidence type="ECO:0000313" key="1">
    <source>
        <dbReference type="EMBL" id="EKO15320.1"/>
    </source>
</evidence>
<gene>
    <name evidence="1" type="ORF">LEP1GSC081_1058</name>
</gene>
<organism evidence="1 2">
    <name type="scientific">Leptospira kirschneri str. H1</name>
    <dbReference type="NCBI Taxonomy" id="1049966"/>
    <lineage>
        <taxon>Bacteria</taxon>
        <taxon>Pseudomonadati</taxon>
        <taxon>Spirochaetota</taxon>
        <taxon>Spirochaetia</taxon>
        <taxon>Leptospirales</taxon>
        <taxon>Leptospiraceae</taxon>
        <taxon>Leptospira</taxon>
    </lineage>
</organism>
<comment type="caution">
    <text evidence="1">The sequence shown here is derived from an EMBL/GenBank/DDBJ whole genome shotgun (WGS) entry which is preliminary data.</text>
</comment>